<reference evidence="9 10" key="1">
    <citation type="submission" date="2018-06" db="EMBL/GenBank/DDBJ databases">
        <title>Chryseolinea flavus sp. nov., a member of the phylum Bacteroidetes isolated from soil.</title>
        <authorList>
            <person name="Li Y."/>
            <person name="Wang J."/>
        </authorList>
    </citation>
    <scope>NUCLEOTIDE SEQUENCE [LARGE SCALE GENOMIC DNA]</scope>
    <source>
        <strain evidence="9 10">SDU1-6</strain>
    </source>
</reference>
<keyword evidence="3" id="KW-0597">Phosphoprotein</keyword>
<keyword evidence="5" id="KW-0418">Kinase</keyword>
<dbReference type="InterPro" id="IPR005467">
    <property type="entry name" value="His_kinase_dom"/>
</dbReference>
<dbReference type="SMART" id="SM00091">
    <property type="entry name" value="PAS"/>
    <property type="match status" value="2"/>
</dbReference>
<keyword evidence="4" id="KW-0808">Transferase</keyword>
<dbReference type="SUPFAM" id="SSF55874">
    <property type="entry name" value="ATPase domain of HSP90 chaperone/DNA topoisomerase II/histidine kinase"/>
    <property type="match status" value="1"/>
</dbReference>
<dbReference type="PRINTS" id="PR00344">
    <property type="entry name" value="BCTRLSENSOR"/>
</dbReference>
<dbReference type="Pfam" id="PF13426">
    <property type="entry name" value="PAS_9"/>
    <property type="match status" value="2"/>
</dbReference>
<evidence type="ECO:0000259" key="8">
    <source>
        <dbReference type="PROSITE" id="PS50113"/>
    </source>
</evidence>
<protein>
    <recommendedName>
        <fullName evidence="2">histidine kinase</fullName>
        <ecNumber evidence="2">2.7.13.3</ecNumber>
    </recommendedName>
</protein>
<dbReference type="InterPro" id="IPR004358">
    <property type="entry name" value="Sig_transdc_His_kin-like_C"/>
</dbReference>
<sequence length="496" mass="56219">MIETNNAEELLRKSEFRMRTLFNSAHDAIFTMNHGTFVDCNEATLRIFQCTRAQIVGQTPYRFSPFMQPDGRLSEDSAMERINAALSGKPQSFEWRHIRYDGTPFDAEVSLNRLDLEGEVMLQAIVRDVSERKRAEAENKRLAMVANTTTNMVVIFDPQSLIEWVNPAFTKVTGYTLSESIGKNIHFLCGPETNASIVSLIDEHIAAGTAFKEIELIKHTKTGKPYWVAIGVQPITDKDGRAIQFIAVETDITERKATQQALLDRNEELVKINAELDRFVYSASHDLRAPLASLLGLIEVARLERDHDAIIQLLELQKKSLLRMDRFIKDIVDHSRNLRLQIEPEEINFERMIQATFEQLQFMENVGRIRKVISIDQKEHFYSSTTRIDILLNNLISNAIKYADLQKRDPFLSVEVTCTQEKATISVVDNGEGIPQDAMPKIFNMFYRASGKGPGSGLGLYIVKEAIEKIGGNIQVSSTYNEGTTFVVTIPNLRKK</sequence>
<dbReference type="PROSITE" id="PS50112">
    <property type="entry name" value="PAS"/>
    <property type="match status" value="1"/>
</dbReference>
<dbReference type="EC" id="2.7.13.3" evidence="2"/>
<evidence type="ECO:0000256" key="3">
    <source>
        <dbReference type="ARBA" id="ARBA00022553"/>
    </source>
</evidence>
<dbReference type="OrthoDB" id="1522284at2"/>
<dbReference type="SUPFAM" id="SSF47384">
    <property type="entry name" value="Homodimeric domain of signal transducing histidine kinase"/>
    <property type="match status" value="1"/>
</dbReference>
<dbReference type="CDD" id="cd00082">
    <property type="entry name" value="HisKA"/>
    <property type="match status" value="1"/>
</dbReference>
<dbReference type="InterPro" id="IPR000014">
    <property type="entry name" value="PAS"/>
</dbReference>
<dbReference type="Proteomes" id="UP000251889">
    <property type="component" value="Unassembled WGS sequence"/>
</dbReference>
<dbReference type="RefSeq" id="WP_112749125.1">
    <property type="nucleotide sequence ID" value="NZ_QMFY01000015.1"/>
</dbReference>
<dbReference type="PANTHER" id="PTHR43304">
    <property type="entry name" value="PHYTOCHROME-LIKE PROTEIN CPH1"/>
    <property type="match status" value="1"/>
</dbReference>
<keyword evidence="10" id="KW-1185">Reference proteome</keyword>
<dbReference type="CDD" id="cd00130">
    <property type="entry name" value="PAS"/>
    <property type="match status" value="2"/>
</dbReference>
<comment type="catalytic activity">
    <reaction evidence="1">
        <text>ATP + protein L-histidine = ADP + protein N-phospho-L-histidine.</text>
        <dbReference type="EC" id="2.7.13.3"/>
    </reaction>
</comment>
<dbReference type="SMART" id="SM00388">
    <property type="entry name" value="HisKA"/>
    <property type="match status" value="1"/>
</dbReference>
<evidence type="ECO:0000313" key="10">
    <source>
        <dbReference type="Proteomes" id="UP000251889"/>
    </source>
</evidence>
<dbReference type="SMART" id="SM00387">
    <property type="entry name" value="HATPase_c"/>
    <property type="match status" value="1"/>
</dbReference>
<dbReference type="InterPro" id="IPR036097">
    <property type="entry name" value="HisK_dim/P_sf"/>
</dbReference>
<dbReference type="GO" id="GO:0000155">
    <property type="term" value="F:phosphorelay sensor kinase activity"/>
    <property type="evidence" value="ECO:0007669"/>
    <property type="project" value="InterPro"/>
</dbReference>
<evidence type="ECO:0000256" key="2">
    <source>
        <dbReference type="ARBA" id="ARBA00012438"/>
    </source>
</evidence>
<evidence type="ECO:0000256" key="1">
    <source>
        <dbReference type="ARBA" id="ARBA00000085"/>
    </source>
</evidence>
<evidence type="ECO:0000313" key="9">
    <source>
        <dbReference type="EMBL" id="RAV98728.1"/>
    </source>
</evidence>
<dbReference type="SMART" id="SM00086">
    <property type="entry name" value="PAC"/>
    <property type="match status" value="2"/>
</dbReference>
<dbReference type="InterPro" id="IPR003661">
    <property type="entry name" value="HisK_dim/P_dom"/>
</dbReference>
<evidence type="ECO:0000259" key="7">
    <source>
        <dbReference type="PROSITE" id="PS50112"/>
    </source>
</evidence>
<dbReference type="PANTHER" id="PTHR43304:SF1">
    <property type="entry name" value="PAC DOMAIN-CONTAINING PROTEIN"/>
    <property type="match status" value="1"/>
</dbReference>
<dbReference type="PROSITE" id="PS50113">
    <property type="entry name" value="PAC"/>
    <property type="match status" value="2"/>
</dbReference>
<feature type="domain" description="PAC" evidence="8">
    <location>
        <begin position="210"/>
        <end position="264"/>
    </location>
</feature>
<dbReference type="PROSITE" id="PS50109">
    <property type="entry name" value="HIS_KIN"/>
    <property type="match status" value="1"/>
</dbReference>
<accession>A0A364XXK6</accession>
<feature type="domain" description="PAC" evidence="8">
    <location>
        <begin position="91"/>
        <end position="141"/>
    </location>
</feature>
<dbReference type="Gene3D" id="3.30.565.10">
    <property type="entry name" value="Histidine kinase-like ATPase, C-terminal domain"/>
    <property type="match status" value="1"/>
</dbReference>
<dbReference type="InterPro" id="IPR003594">
    <property type="entry name" value="HATPase_dom"/>
</dbReference>
<dbReference type="InterPro" id="IPR036890">
    <property type="entry name" value="HATPase_C_sf"/>
</dbReference>
<organism evidence="9 10">
    <name type="scientific">Pseudochryseolinea flava</name>
    <dbReference type="NCBI Taxonomy" id="2059302"/>
    <lineage>
        <taxon>Bacteria</taxon>
        <taxon>Pseudomonadati</taxon>
        <taxon>Bacteroidota</taxon>
        <taxon>Cytophagia</taxon>
        <taxon>Cytophagales</taxon>
        <taxon>Fulvivirgaceae</taxon>
        <taxon>Pseudochryseolinea</taxon>
    </lineage>
</organism>
<comment type="caution">
    <text evidence="9">The sequence shown here is derived from an EMBL/GenBank/DDBJ whole genome shotgun (WGS) entry which is preliminary data.</text>
</comment>
<proteinExistence type="predicted"/>
<evidence type="ECO:0000259" key="6">
    <source>
        <dbReference type="PROSITE" id="PS50109"/>
    </source>
</evidence>
<dbReference type="EMBL" id="QMFY01000015">
    <property type="protein sequence ID" value="RAV98728.1"/>
    <property type="molecule type" value="Genomic_DNA"/>
</dbReference>
<dbReference type="Gene3D" id="1.10.287.130">
    <property type="match status" value="1"/>
</dbReference>
<dbReference type="InterPro" id="IPR000700">
    <property type="entry name" value="PAS-assoc_C"/>
</dbReference>
<evidence type="ECO:0000256" key="5">
    <source>
        <dbReference type="ARBA" id="ARBA00022777"/>
    </source>
</evidence>
<dbReference type="Pfam" id="PF02518">
    <property type="entry name" value="HATPase_c"/>
    <property type="match status" value="1"/>
</dbReference>
<dbReference type="InterPro" id="IPR052162">
    <property type="entry name" value="Sensor_kinase/Photoreceptor"/>
</dbReference>
<evidence type="ECO:0000256" key="4">
    <source>
        <dbReference type="ARBA" id="ARBA00022679"/>
    </source>
</evidence>
<dbReference type="Gene3D" id="3.30.450.20">
    <property type="entry name" value="PAS domain"/>
    <property type="match status" value="2"/>
</dbReference>
<dbReference type="NCBIfam" id="TIGR00229">
    <property type="entry name" value="sensory_box"/>
    <property type="match status" value="2"/>
</dbReference>
<gene>
    <name evidence="9" type="ORF">DQQ10_22185</name>
</gene>
<dbReference type="SUPFAM" id="SSF55785">
    <property type="entry name" value="PYP-like sensor domain (PAS domain)"/>
    <property type="match status" value="2"/>
</dbReference>
<feature type="domain" description="Histidine kinase" evidence="6">
    <location>
        <begin position="282"/>
        <end position="494"/>
    </location>
</feature>
<name>A0A364XXK6_9BACT</name>
<dbReference type="InterPro" id="IPR035965">
    <property type="entry name" value="PAS-like_dom_sf"/>
</dbReference>
<dbReference type="AlphaFoldDB" id="A0A364XXK6"/>
<dbReference type="InterPro" id="IPR001610">
    <property type="entry name" value="PAC"/>
</dbReference>
<dbReference type="CDD" id="cd00075">
    <property type="entry name" value="HATPase"/>
    <property type="match status" value="1"/>
</dbReference>
<feature type="domain" description="PAS" evidence="7">
    <location>
        <begin position="138"/>
        <end position="208"/>
    </location>
</feature>
<dbReference type="Pfam" id="PF00512">
    <property type="entry name" value="HisKA"/>
    <property type="match status" value="1"/>
</dbReference>